<dbReference type="InterPro" id="IPR009016">
    <property type="entry name" value="Fe_hydrogenase"/>
</dbReference>
<name>A0AAD5WE24_PARTN</name>
<organism evidence="4 5">
    <name type="scientific">Parelaphostrongylus tenuis</name>
    <name type="common">Meningeal worm</name>
    <dbReference type="NCBI Taxonomy" id="148309"/>
    <lineage>
        <taxon>Eukaryota</taxon>
        <taxon>Metazoa</taxon>
        <taxon>Ecdysozoa</taxon>
        <taxon>Nematoda</taxon>
        <taxon>Chromadorea</taxon>
        <taxon>Rhabditida</taxon>
        <taxon>Rhabditina</taxon>
        <taxon>Rhabditomorpha</taxon>
        <taxon>Strongyloidea</taxon>
        <taxon>Metastrongylidae</taxon>
        <taxon>Parelaphostrongylus</taxon>
    </lineage>
</organism>
<protein>
    <recommendedName>
        <fullName evidence="3">Iron hydrogenase large subunit C-terminal domain-containing protein</fullName>
    </recommendedName>
</protein>
<comment type="caution">
    <text evidence="4">The sequence shown here is derived from an EMBL/GenBank/DDBJ whole genome shotgun (WGS) entry which is preliminary data.</text>
</comment>
<proteinExistence type="inferred from homology"/>
<accession>A0AAD5WE24</accession>
<feature type="domain" description="Iron hydrogenase large subunit C-terminal" evidence="3">
    <location>
        <begin position="1"/>
        <end position="87"/>
    </location>
</feature>
<dbReference type="Proteomes" id="UP001196413">
    <property type="component" value="Unassembled WGS sequence"/>
</dbReference>
<dbReference type="EMBL" id="JAHQIW010005695">
    <property type="protein sequence ID" value="KAJ1366889.1"/>
    <property type="molecule type" value="Genomic_DNA"/>
</dbReference>
<dbReference type="AlphaFoldDB" id="A0AAD5WE24"/>
<evidence type="ECO:0000313" key="5">
    <source>
        <dbReference type="Proteomes" id="UP001196413"/>
    </source>
</evidence>
<dbReference type="SUPFAM" id="SSF53920">
    <property type="entry name" value="Fe-only hydrogenase"/>
    <property type="match status" value="1"/>
</dbReference>
<dbReference type="InterPro" id="IPR004108">
    <property type="entry name" value="Fe_hydrogenase_lsu_C"/>
</dbReference>
<evidence type="ECO:0000256" key="1">
    <source>
        <dbReference type="ARBA" id="ARBA00006596"/>
    </source>
</evidence>
<keyword evidence="5" id="KW-1185">Reference proteome</keyword>
<evidence type="ECO:0000259" key="3">
    <source>
        <dbReference type="Pfam" id="PF02906"/>
    </source>
</evidence>
<dbReference type="Pfam" id="PF02906">
    <property type="entry name" value="Fe_hyd_lg_C"/>
    <property type="match status" value="1"/>
</dbReference>
<gene>
    <name evidence="4" type="ORF">KIN20_027672</name>
</gene>
<dbReference type="InterPro" id="IPR050340">
    <property type="entry name" value="Cytosolic_Fe-S_CAF"/>
</dbReference>
<dbReference type="PANTHER" id="PTHR11615">
    <property type="entry name" value="NITRATE, FORMATE, IRON DEHYDROGENASE"/>
    <property type="match status" value="1"/>
</dbReference>
<dbReference type="Gene3D" id="3.40.50.1780">
    <property type="match status" value="1"/>
</dbReference>
<evidence type="ECO:0000256" key="2">
    <source>
        <dbReference type="ARBA" id="ARBA00025700"/>
    </source>
</evidence>
<reference evidence="4" key="1">
    <citation type="submission" date="2021-06" db="EMBL/GenBank/DDBJ databases">
        <title>Parelaphostrongylus tenuis whole genome reference sequence.</title>
        <authorList>
            <person name="Garwood T.J."/>
            <person name="Larsen P.A."/>
            <person name="Fountain-Jones N.M."/>
            <person name="Garbe J.R."/>
            <person name="Macchietto M.G."/>
            <person name="Kania S.A."/>
            <person name="Gerhold R.W."/>
            <person name="Richards J.E."/>
            <person name="Wolf T.M."/>
        </authorList>
    </citation>
    <scope>NUCLEOTIDE SEQUENCE</scope>
    <source>
        <strain evidence="4">MNPRO001-30</strain>
        <tissue evidence="4">Meninges</tissue>
    </source>
</reference>
<sequence length="128" mass="14314">MPCFDKKLEAARPDFCSPGTDVRETDCVISTVELDSVLDNVESISDVEEKGWLGDFSRGILYGNEGGTSGGFATAIVRRFVSEHGGEISEQKNRPKSRCHFCISRWRQRFCGSLGYTAFAIYKTLFEK</sequence>
<evidence type="ECO:0000313" key="4">
    <source>
        <dbReference type="EMBL" id="KAJ1366889.1"/>
    </source>
</evidence>
<comment type="function">
    <text evidence="2">Component of the cytosolic iron-sulfur (Fe/S) protein assembly machinery. Required for maturation of extramitochondrial Fe/S proteins.</text>
</comment>
<comment type="similarity">
    <text evidence="1">Belongs to the NARF family.</text>
</comment>